<reference evidence="4" key="1">
    <citation type="journal article" date="2023" name="Mol. Phylogenet. Evol.">
        <title>Genome-scale phylogeny and comparative genomics of the fungal order Sordariales.</title>
        <authorList>
            <person name="Hensen N."/>
            <person name="Bonometti L."/>
            <person name="Westerberg I."/>
            <person name="Brannstrom I.O."/>
            <person name="Guillou S."/>
            <person name="Cros-Aarteil S."/>
            <person name="Calhoun S."/>
            <person name="Haridas S."/>
            <person name="Kuo A."/>
            <person name="Mondo S."/>
            <person name="Pangilinan J."/>
            <person name="Riley R."/>
            <person name="LaButti K."/>
            <person name="Andreopoulos B."/>
            <person name="Lipzen A."/>
            <person name="Chen C."/>
            <person name="Yan M."/>
            <person name="Daum C."/>
            <person name="Ng V."/>
            <person name="Clum A."/>
            <person name="Steindorff A."/>
            <person name="Ohm R.A."/>
            <person name="Martin F."/>
            <person name="Silar P."/>
            <person name="Natvig D.O."/>
            <person name="Lalanne C."/>
            <person name="Gautier V."/>
            <person name="Ament-Velasquez S.L."/>
            <person name="Kruys A."/>
            <person name="Hutchinson M.I."/>
            <person name="Powell A.J."/>
            <person name="Barry K."/>
            <person name="Miller A.N."/>
            <person name="Grigoriev I.V."/>
            <person name="Debuchy R."/>
            <person name="Gladieux P."/>
            <person name="Hiltunen Thoren M."/>
            <person name="Johannesson H."/>
        </authorList>
    </citation>
    <scope>NUCLEOTIDE SEQUENCE</scope>
    <source>
        <strain evidence="4">PSN293</strain>
    </source>
</reference>
<name>A0AAN7B8D3_9PEZI</name>
<feature type="compositionally biased region" description="Basic and acidic residues" evidence="1">
    <location>
        <begin position="294"/>
        <end position="306"/>
    </location>
</feature>
<feature type="compositionally biased region" description="Low complexity" evidence="1">
    <location>
        <begin position="168"/>
        <end position="181"/>
    </location>
</feature>
<keyword evidence="2" id="KW-1133">Transmembrane helix</keyword>
<feature type="compositionally biased region" description="Pro residues" evidence="1">
    <location>
        <begin position="265"/>
        <end position="279"/>
    </location>
</feature>
<keyword evidence="5" id="KW-1185">Reference proteome</keyword>
<feature type="transmembrane region" description="Helical" evidence="2">
    <location>
        <begin position="196"/>
        <end position="219"/>
    </location>
</feature>
<proteinExistence type="predicted"/>
<evidence type="ECO:0008006" key="6">
    <source>
        <dbReference type="Google" id="ProtNLM"/>
    </source>
</evidence>
<keyword evidence="3" id="KW-0732">Signal</keyword>
<feature type="region of interest" description="Disordered" evidence="1">
    <location>
        <begin position="139"/>
        <end position="190"/>
    </location>
</feature>
<sequence>MLLPLLLAISLRGRQLANAAEITAGPEAAISIDYQPPWSSARACAAGCLKYNGVFGCNNAGFYDLGVALGCGCRPSNNCFCSAKFASSVTSYVVECASTNCDGIQDWADEATSMLGIYGDYCATANVAVSTEGFSFASTTSTATTPTETGKGGSGNPTRATQTGSPGGAASTSTETGTPAGSGEGEKKDGLSQSDIVALAASLGVGIPSLLVAIITLVVQMRRRKNKRAAAAAQNESGGAAAASNVHLIHLHTNTGGTPTPVVHHPPPPPPQYQTPPPQGQQGWNTTTWSYELDGNKEGNQRYEMK</sequence>
<dbReference type="EMBL" id="MU858098">
    <property type="protein sequence ID" value="KAK4214134.1"/>
    <property type="molecule type" value="Genomic_DNA"/>
</dbReference>
<feature type="signal peptide" evidence="3">
    <location>
        <begin position="1"/>
        <end position="19"/>
    </location>
</feature>
<protein>
    <recommendedName>
        <fullName evidence="6">Extracellular membrane protein CFEM domain-containing protein</fullName>
    </recommendedName>
</protein>
<evidence type="ECO:0000256" key="3">
    <source>
        <dbReference type="SAM" id="SignalP"/>
    </source>
</evidence>
<dbReference type="AlphaFoldDB" id="A0AAN7B8D3"/>
<evidence type="ECO:0000256" key="1">
    <source>
        <dbReference type="SAM" id="MobiDB-lite"/>
    </source>
</evidence>
<evidence type="ECO:0000313" key="4">
    <source>
        <dbReference type="EMBL" id="KAK4214134.1"/>
    </source>
</evidence>
<evidence type="ECO:0000256" key="2">
    <source>
        <dbReference type="SAM" id="Phobius"/>
    </source>
</evidence>
<gene>
    <name evidence="4" type="ORF">QBC37DRAFT_342713</name>
</gene>
<feature type="chain" id="PRO_5042926498" description="Extracellular membrane protein CFEM domain-containing protein" evidence="3">
    <location>
        <begin position="20"/>
        <end position="306"/>
    </location>
</feature>
<dbReference type="Proteomes" id="UP001301769">
    <property type="component" value="Unassembled WGS sequence"/>
</dbReference>
<comment type="caution">
    <text evidence="4">The sequence shown here is derived from an EMBL/GenBank/DDBJ whole genome shotgun (WGS) entry which is preliminary data.</text>
</comment>
<feature type="region of interest" description="Disordered" evidence="1">
    <location>
        <begin position="265"/>
        <end position="306"/>
    </location>
</feature>
<keyword evidence="2" id="KW-0472">Membrane</keyword>
<evidence type="ECO:0000313" key="5">
    <source>
        <dbReference type="Proteomes" id="UP001301769"/>
    </source>
</evidence>
<reference evidence="4" key="2">
    <citation type="submission" date="2023-05" db="EMBL/GenBank/DDBJ databases">
        <authorList>
            <consortium name="Lawrence Berkeley National Laboratory"/>
            <person name="Steindorff A."/>
            <person name="Hensen N."/>
            <person name="Bonometti L."/>
            <person name="Westerberg I."/>
            <person name="Brannstrom I.O."/>
            <person name="Guillou S."/>
            <person name="Cros-Aarteil S."/>
            <person name="Calhoun S."/>
            <person name="Haridas S."/>
            <person name="Kuo A."/>
            <person name="Mondo S."/>
            <person name="Pangilinan J."/>
            <person name="Riley R."/>
            <person name="Labutti K."/>
            <person name="Andreopoulos B."/>
            <person name="Lipzen A."/>
            <person name="Chen C."/>
            <person name="Yanf M."/>
            <person name="Daum C."/>
            <person name="Ng V."/>
            <person name="Clum A."/>
            <person name="Ohm R."/>
            <person name="Martin F."/>
            <person name="Silar P."/>
            <person name="Natvig D."/>
            <person name="Lalanne C."/>
            <person name="Gautier V."/>
            <person name="Ament-Velasquez S.L."/>
            <person name="Kruys A."/>
            <person name="Hutchinson M.I."/>
            <person name="Powell A.J."/>
            <person name="Barry K."/>
            <person name="Miller A.N."/>
            <person name="Grigoriev I.V."/>
            <person name="Debuchy R."/>
            <person name="Gladieux P."/>
            <person name="Thoren M.H."/>
            <person name="Johannesson H."/>
        </authorList>
    </citation>
    <scope>NUCLEOTIDE SEQUENCE</scope>
    <source>
        <strain evidence="4">PSN293</strain>
    </source>
</reference>
<organism evidence="4 5">
    <name type="scientific">Rhypophila decipiens</name>
    <dbReference type="NCBI Taxonomy" id="261697"/>
    <lineage>
        <taxon>Eukaryota</taxon>
        <taxon>Fungi</taxon>
        <taxon>Dikarya</taxon>
        <taxon>Ascomycota</taxon>
        <taxon>Pezizomycotina</taxon>
        <taxon>Sordariomycetes</taxon>
        <taxon>Sordariomycetidae</taxon>
        <taxon>Sordariales</taxon>
        <taxon>Naviculisporaceae</taxon>
        <taxon>Rhypophila</taxon>
    </lineage>
</organism>
<accession>A0AAN7B8D3</accession>
<keyword evidence="2" id="KW-0812">Transmembrane</keyword>
<feature type="compositionally biased region" description="Low complexity" evidence="1">
    <location>
        <begin position="139"/>
        <end position="149"/>
    </location>
</feature>